<dbReference type="GO" id="GO:0009251">
    <property type="term" value="P:glucan catabolic process"/>
    <property type="evidence" value="ECO:0007669"/>
    <property type="project" value="TreeGrafter"/>
</dbReference>
<evidence type="ECO:0000256" key="4">
    <source>
        <dbReference type="RuleBase" id="RU361161"/>
    </source>
</evidence>
<feature type="domain" description="Glycoside hydrolase family 3 N-terminal" evidence="5">
    <location>
        <begin position="27"/>
        <end position="186"/>
    </location>
</feature>
<evidence type="ECO:0000313" key="7">
    <source>
        <dbReference type="EMBL" id="VFU35078.1"/>
    </source>
</evidence>
<gene>
    <name evidence="7" type="ORF">SVIM_LOCUS172985</name>
</gene>
<proteinExistence type="inferred from homology"/>
<dbReference type="AlphaFoldDB" id="A0A6N2LCM1"/>
<dbReference type="InterPro" id="IPR002772">
    <property type="entry name" value="Glyco_hydro_3_C"/>
</dbReference>
<dbReference type="Gene3D" id="3.40.50.1700">
    <property type="entry name" value="Glycoside hydrolase family 3 C-terminal domain"/>
    <property type="match status" value="1"/>
</dbReference>
<comment type="similarity">
    <text evidence="1 4">Belongs to the glycosyl hydrolase 3 family.</text>
</comment>
<evidence type="ECO:0000259" key="5">
    <source>
        <dbReference type="Pfam" id="PF00933"/>
    </source>
</evidence>
<keyword evidence="3 4" id="KW-0326">Glycosidase</keyword>
<dbReference type="Pfam" id="PF00933">
    <property type="entry name" value="Glyco_hydro_3"/>
    <property type="match status" value="2"/>
</dbReference>
<dbReference type="InterPro" id="IPR036962">
    <property type="entry name" value="Glyco_hydro_3_N_sf"/>
</dbReference>
<dbReference type="FunFam" id="3.40.50.1700:FF:000002">
    <property type="entry name" value="Glycosyl hydrolase family protein"/>
    <property type="match status" value="1"/>
</dbReference>
<evidence type="ECO:0000256" key="2">
    <source>
        <dbReference type="ARBA" id="ARBA00022801"/>
    </source>
</evidence>
<name>A0A6N2LCM1_SALVM</name>
<evidence type="ECO:0000256" key="3">
    <source>
        <dbReference type="ARBA" id="ARBA00023295"/>
    </source>
</evidence>
<keyword evidence="2 4" id="KW-0378">Hydrolase</keyword>
<dbReference type="InterPro" id="IPR001764">
    <property type="entry name" value="Glyco_hydro_3_N"/>
</dbReference>
<dbReference type="InterPro" id="IPR036881">
    <property type="entry name" value="Glyco_hydro_3_C_sf"/>
</dbReference>
<evidence type="ECO:0000259" key="6">
    <source>
        <dbReference type="Pfam" id="PF01915"/>
    </source>
</evidence>
<dbReference type="GO" id="GO:0008422">
    <property type="term" value="F:beta-glucosidase activity"/>
    <property type="evidence" value="ECO:0007669"/>
    <property type="project" value="TreeGrafter"/>
</dbReference>
<dbReference type="InterPro" id="IPR051915">
    <property type="entry name" value="Cellulose_Degrad_GH3"/>
</dbReference>
<protein>
    <submittedName>
        <fullName evidence="7">Uncharacterized protein</fullName>
    </submittedName>
</protein>
<feature type="domain" description="Glycoside hydrolase family 3 N-terminal" evidence="5">
    <location>
        <begin position="209"/>
        <end position="338"/>
    </location>
</feature>
<sequence length="593" mass="65323">MESSSCIYKDPNSPIEARVKDLLSRMTLKEKVAQMTQIERSVASPHYLQDLGIGSVMNVGGSAPFPNAKSSDWADMVDWFQKLALQSRLGIPIIYGIDAVHGNNGVYGTTIFPHNVGLGATRDADLVRRIGVATALEVRACGIQYTFAPCVAVCRDPRWGRCYESYSEDTNIVREMASIVTGLQGQPPEGHPNGYPFLAGRVLALLWPSYSSWNGHQLHAHRFLLTEVLKDKLGFKGFVISDWEALDRLSKPLGSNYRLCVSTAVNAGTDMVEKTQVPVSLVKVYFLDLCPYFPTCKNMQVMVGQKHREFVKDLIFLAESGEIPMTRIDDAVERILRVKFVAGLFEHPFADRSLLDIVGSKLHRELAREAVRKSLVLLKNGKDPKKPLLPLDRSAKKILVAGTHADDLGYQCGGWTIGWNGMSGRITIGTTILDAIKEAIGEETEVIYEKIPSPDTLASQDISYAIVAVGEDPYAEFTGDNPELVIPFNGADIISSVADKIPTLVVLISGRPLVIEPWLLKKIDGLIAAWLPGTEGEGITDVIFGDYDFSGRLPVTWFRKVEQLPVNFRDNSSEPLFPFGFGLTCKADTSSTE</sequence>
<dbReference type="PANTHER" id="PTHR30620:SF33">
    <property type="entry name" value="BETA-D-GLUCAN EXOHYDROLASE-LIKE PROTEIN-RELATED"/>
    <property type="match status" value="1"/>
</dbReference>
<dbReference type="PROSITE" id="PS00775">
    <property type="entry name" value="GLYCOSYL_HYDROL_F3"/>
    <property type="match status" value="1"/>
</dbReference>
<dbReference type="InterPro" id="IPR017853">
    <property type="entry name" value="GH"/>
</dbReference>
<evidence type="ECO:0000256" key="1">
    <source>
        <dbReference type="ARBA" id="ARBA00005336"/>
    </source>
</evidence>
<dbReference type="Pfam" id="PF01915">
    <property type="entry name" value="Glyco_hydro_3_C"/>
    <property type="match status" value="1"/>
</dbReference>
<dbReference type="InterPro" id="IPR019800">
    <property type="entry name" value="Glyco_hydro_3_AS"/>
</dbReference>
<dbReference type="Gene3D" id="3.20.20.300">
    <property type="entry name" value="Glycoside hydrolase, family 3, N-terminal domain"/>
    <property type="match status" value="2"/>
</dbReference>
<accession>A0A6N2LCM1</accession>
<dbReference type="PANTHER" id="PTHR30620">
    <property type="entry name" value="PERIPLASMIC BETA-GLUCOSIDASE-RELATED"/>
    <property type="match status" value="1"/>
</dbReference>
<dbReference type="SUPFAM" id="SSF52279">
    <property type="entry name" value="Beta-D-glucan exohydrolase, C-terminal domain"/>
    <property type="match status" value="1"/>
</dbReference>
<organism evidence="7">
    <name type="scientific">Salix viminalis</name>
    <name type="common">Common osier</name>
    <name type="synonym">Basket willow</name>
    <dbReference type="NCBI Taxonomy" id="40686"/>
    <lineage>
        <taxon>Eukaryota</taxon>
        <taxon>Viridiplantae</taxon>
        <taxon>Streptophyta</taxon>
        <taxon>Embryophyta</taxon>
        <taxon>Tracheophyta</taxon>
        <taxon>Spermatophyta</taxon>
        <taxon>Magnoliopsida</taxon>
        <taxon>eudicotyledons</taxon>
        <taxon>Gunneridae</taxon>
        <taxon>Pentapetalae</taxon>
        <taxon>rosids</taxon>
        <taxon>fabids</taxon>
        <taxon>Malpighiales</taxon>
        <taxon>Salicaceae</taxon>
        <taxon>Saliceae</taxon>
        <taxon>Salix</taxon>
    </lineage>
</organism>
<dbReference type="PRINTS" id="PR00133">
    <property type="entry name" value="GLHYDRLASE3"/>
</dbReference>
<dbReference type="SUPFAM" id="SSF51445">
    <property type="entry name" value="(Trans)glycosidases"/>
    <property type="match status" value="1"/>
</dbReference>
<reference evidence="7" key="1">
    <citation type="submission" date="2019-03" db="EMBL/GenBank/DDBJ databases">
        <authorList>
            <person name="Mank J."/>
            <person name="Almeida P."/>
        </authorList>
    </citation>
    <scope>NUCLEOTIDE SEQUENCE</scope>
    <source>
        <strain evidence="7">78183</strain>
    </source>
</reference>
<dbReference type="EMBL" id="CAADRP010001112">
    <property type="protein sequence ID" value="VFU35078.1"/>
    <property type="molecule type" value="Genomic_DNA"/>
</dbReference>
<feature type="domain" description="Glycoside hydrolase family 3 C-terminal" evidence="6">
    <location>
        <begin position="375"/>
        <end position="584"/>
    </location>
</feature>